<dbReference type="VEuPathDB" id="FungiDB:ASPZODRAFT_17412"/>
<dbReference type="GO" id="GO:0030170">
    <property type="term" value="F:pyridoxal phosphate binding"/>
    <property type="evidence" value="ECO:0007669"/>
    <property type="project" value="InterPro"/>
</dbReference>
<dbReference type="EMBL" id="KV878345">
    <property type="protein sequence ID" value="OJJ45196.1"/>
    <property type="molecule type" value="Genomic_DNA"/>
</dbReference>
<reference evidence="5" key="1">
    <citation type="journal article" date="2017" name="Genome Biol.">
        <title>Comparative genomics reveals high biological diversity and specific adaptations in the industrially and medically important fungal genus Aspergillus.</title>
        <authorList>
            <person name="de Vries R.P."/>
            <person name="Riley R."/>
            <person name="Wiebenga A."/>
            <person name="Aguilar-Osorio G."/>
            <person name="Amillis S."/>
            <person name="Uchima C.A."/>
            <person name="Anderluh G."/>
            <person name="Asadollahi M."/>
            <person name="Askin M."/>
            <person name="Barry K."/>
            <person name="Battaglia E."/>
            <person name="Bayram O."/>
            <person name="Benocci T."/>
            <person name="Braus-Stromeyer S.A."/>
            <person name="Caldana C."/>
            <person name="Canovas D."/>
            <person name="Cerqueira G.C."/>
            <person name="Chen F."/>
            <person name="Chen W."/>
            <person name="Choi C."/>
            <person name="Clum A."/>
            <person name="Dos Santos R.A."/>
            <person name="Damasio A.R."/>
            <person name="Diallinas G."/>
            <person name="Emri T."/>
            <person name="Fekete E."/>
            <person name="Flipphi M."/>
            <person name="Freyberg S."/>
            <person name="Gallo A."/>
            <person name="Gournas C."/>
            <person name="Habgood R."/>
            <person name="Hainaut M."/>
            <person name="Harispe M.L."/>
            <person name="Henrissat B."/>
            <person name="Hilden K.S."/>
            <person name="Hope R."/>
            <person name="Hossain A."/>
            <person name="Karabika E."/>
            <person name="Karaffa L."/>
            <person name="Karanyi Z."/>
            <person name="Krasevec N."/>
            <person name="Kuo A."/>
            <person name="Kusch H."/>
            <person name="LaButti K."/>
            <person name="Lagendijk E.L."/>
            <person name="Lapidus A."/>
            <person name="Levasseur A."/>
            <person name="Lindquist E."/>
            <person name="Lipzen A."/>
            <person name="Logrieco A.F."/>
            <person name="MacCabe A."/>
            <person name="Maekelae M.R."/>
            <person name="Malavazi I."/>
            <person name="Melin P."/>
            <person name="Meyer V."/>
            <person name="Mielnichuk N."/>
            <person name="Miskei M."/>
            <person name="Molnar A.P."/>
            <person name="Mule G."/>
            <person name="Ngan C.Y."/>
            <person name="Orejas M."/>
            <person name="Orosz E."/>
            <person name="Ouedraogo J.P."/>
            <person name="Overkamp K.M."/>
            <person name="Park H.-S."/>
            <person name="Perrone G."/>
            <person name="Piumi F."/>
            <person name="Punt P.J."/>
            <person name="Ram A.F."/>
            <person name="Ramon A."/>
            <person name="Rauscher S."/>
            <person name="Record E."/>
            <person name="Riano-Pachon D.M."/>
            <person name="Robert V."/>
            <person name="Roehrig J."/>
            <person name="Ruller R."/>
            <person name="Salamov A."/>
            <person name="Salih N.S."/>
            <person name="Samson R.A."/>
            <person name="Sandor E."/>
            <person name="Sanguinetti M."/>
            <person name="Schuetze T."/>
            <person name="Sepcic K."/>
            <person name="Shelest E."/>
            <person name="Sherlock G."/>
            <person name="Sophianopoulou V."/>
            <person name="Squina F.M."/>
            <person name="Sun H."/>
            <person name="Susca A."/>
            <person name="Todd R.B."/>
            <person name="Tsang A."/>
            <person name="Unkles S.E."/>
            <person name="van de Wiele N."/>
            <person name="van Rossen-Uffink D."/>
            <person name="Oliveira J.V."/>
            <person name="Vesth T.C."/>
            <person name="Visser J."/>
            <person name="Yu J.-H."/>
            <person name="Zhou M."/>
            <person name="Andersen M.R."/>
            <person name="Archer D.B."/>
            <person name="Baker S.E."/>
            <person name="Benoit I."/>
            <person name="Brakhage A.A."/>
            <person name="Braus G.H."/>
            <person name="Fischer R."/>
            <person name="Frisvad J.C."/>
            <person name="Goldman G.H."/>
            <person name="Houbraken J."/>
            <person name="Oakley B."/>
            <person name="Pocsi I."/>
            <person name="Scazzocchio C."/>
            <person name="Seiboth B."/>
            <person name="vanKuyk P.A."/>
            <person name="Wortman J."/>
            <person name="Dyer P.S."/>
            <person name="Grigoriev I.V."/>
        </authorList>
    </citation>
    <scope>NUCLEOTIDE SEQUENCE [LARGE SCALE GENOMIC DNA]</scope>
    <source>
        <strain evidence="5">CBS 506.65</strain>
    </source>
</reference>
<evidence type="ECO:0000256" key="1">
    <source>
        <dbReference type="ARBA" id="ARBA00001933"/>
    </source>
</evidence>
<dbReference type="InterPro" id="IPR015422">
    <property type="entry name" value="PyrdxlP-dep_Trfase_small"/>
</dbReference>
<dbReference type="STRING" id="1073090.A0A1L9SDC3"/>
<dbReference type="AlphaFoldDB" id="A0A1L9SDC3"/>
<evidence type="ECO:0000313" key="4">
    <source>
        <dbReference type="EMBL" id="OJJ45196.1"/>
    </source>
</evidence>
<dbReference type="InterPro" id="IPR015421">
    <property type="entry name" value="PyrdxlP-dep_Trfase_major"/>
</dbReference>
<gene>
    <name evidence="4" type="ORF">ASPZODRAFT_17412</name>
</gene>
<comment type="cofactor">
    <cofactor evidence="1">
        <name>pyridoxal 5'-phosphate</name>
        <dbReference type="ChEBI" id="CHEBI:597326"/>
    </cofactor>
</comment>
<protein>
    <recommendedName>
        <fullName evidence="6">Glutamate-1-semialdehyde 2,1-aminomutase</fullName>
    </recommendedName>
</protein>
<proteinExistence type="inferred from homology"/>
<comment type="similarity">
    <text evidence="3">Belongs to the class-III pyridoxal-phosphate-dependent aminotransferase family.</text>
</comment>
<dbReference type="GeneID" id="34613486"/>
<evidence type="ECO:0008006" key="6">
    <source>
        <dbReference type="Google" id="ProtNLM"/>
    </source>
</evidence>
<keyword evidence="2 3" id="KW-0663">Pyridoxal phosphate</keyword>
<dbReference type="GO" id="GO:0008483">
    <property type="term" value="F:transaminase activity"/>
    <property type="evidence" value="ECO:0007669"/>
    <property type="project" value="InterPro"/>
</dbReference>
<dbReference type="SUPFAM" id="SSF53383">
    <property type="entry name" value="PLP-dependent transferases"/>
    <property type="match status" value="1"/>
</dbReference>
<evidence type="ECO:0000256" key="3">
    <source>
        <dbReference type="RuleBase" id="RU003560"/>
    </source>
</evidence>
<evidence type="ECO:0000256" key="2">
    <source>
        <dbReference type="ARBA" id="ARBA00022898"/>
    </source>
</evidence>
<dbReference type="Gene3D" id="3.40.640.10">
    <property type="entry name" value="Type I PLP-dependent aspartate aminotransferase-like (Major domain)"/>
    <property type="match status" value="1"/>
</dbReference>
<dbReference type="OrthoDB" id="425114at2759"/>
<dbReference type="InterPro" id="IPR015424">
    <property type="entry name" value="PyrdxlP-dep_Trfase"/>
</dbReference>
<name>A0A1L9SDC3_9EURO</name>
<dbReference type="Proteomes" id="UP000184188">
    <property type="component" value="Unassembled WGS sequence"/>
</dbReference>
<dbReference type="Gene3D" id="3.90.1150.10">
    <property type="entry name" value="Aspartate Aminotransferase, domain 1"/>
    <property type="match status" value="1"/>
</dbReference>
<evidence type="ECO:0000313" key="5">
    <source>
        <dbReference type="Proteomes" id="UP000184188"/>
    </source>
</evidence>
<sequence length="438" mass="47536">MGDAFSIDEALRQAKDSYISTFPESQTRYEEALEVMPGGNTRSVLFTAPFPVFMKKGKGNRLWDCDGNEYLDLVGELTAGLYGHSHPRLRQALLSAYDTTGISLGATTTEEMRFARLICGRFPSIEHIRFCNSGTEANLYALSVARRVTGKRKVIAFDGGYHGGVLGFAHGVGENNVDPGDWVLGEYNNVENAKNLIQDTPEVAAVIVEAMQGAGGCIPASLEFLKTVQDAAASRGVIFILDEVMTSRLHPTGLQGKYALKPDLTTLGKYLGGGLAFGAFGGRRSLLSAYDPRLATSLAHSGTFNNNSLAMSCGYVGLSEIYTAERATELNALGDSFRESLQDVARGTKLVVTGIGAVMNIHFMSNGQAPACAADLEAHSVSGLKKLFWYWSLSKGFWITERGMMSIILDTEKSELDTFVEAVKGFVKRYQNLLQIKL</sequence>
<dbReference type="PANTHER" id="PTHR43713:SF3">
    <property type="entry name" value="GLUTAMATE-1-SEMIALDEHYDE 2,1-AMINOMUTASE 1, CHLOROPLASTIC-RELATED"/>
    <property type="match status" value="1"/>
</dbReference>
<keyword evidence="5" id="KW-1185">Reference proteome</keyword>
<dbReference type="Pfam" id="PF00202">
    <property type="entry name" value="Aminotran_3"/>
    <property type="match status" value="1"/>
</dbReference>
<dbReference type="RefSeq" id="XP_022579706.1">
    <property type="nucleotide sequence ID" value="XM_022727022.1"/>
</dbReference>
<accession>A0A1L9SDC3</accession>
<dbReference type="InterPro" id="IPR005814">
    <property type="entry name" value="Aminotrans_3"/>
</dbReference>
<organism evidence="4 5">
    <name type="scientific">Penicilliopsis zonata CBS 506.65</name>
    <dbReference type="NCBI Taxonomy" id="1073090"/>
    <lineage>
        <taxon>Eukaryota</taxon>
        <taxon>Fungi</taxon>
        <taxon>Dikarya</taxon>
        <taxon>Ascomycota</taxon>
        <taxon>Pezizomycotina</taxon>
        <taxon>Eurotiomycetes</taxon>
        <taxon>Eurotiomycetidae</taxon>
        <taxon>Eurotiales</taxon>
        <taxon>Aspergillaceae</taxon>
        <taxon>Penicilliopsis</taxon>
    </lineage>
</organism>
<dbReference type="PANTHER" id="PTHR43713">
    <property type="entry name" value="GLUTAMATE-1-SEMIALDEHYDE 2,1-AMINOMUTASE"/>
    <property type="match status" value="1"/>
</dbReference>